<dbReference type="FunFam" id="3.20.20.80:FF:000007">
    <property type="entry name" value="Acidic mammalian chitinase"/>
    <property type="match status" value="1"/>
</dbReference>
<dbReference type="GO" id="GO:0030246">
    <property type="term" value="F:carbohydrate binding"/>
    <property type="evidence" value="ECO:0007669"/>
    <property type="project" value="UniProtKB-KW"/>
</dbReference>
<dbReference type="InterPro" id="IPR029070">
    <property type="entry name" value="Chitinase_insertion_sf"/>
</dbReference>
<evidence type="ECO:0000256" key="14">
    <source>
        <dbReference type="ARBA" id="ARBA00023180"/>
    </source>
</evidence>
<evidence type="ECO:0000256" key="7">
    <source>
        <dbReference type="ARBA" id="ARBA00022525"/>
    </source>
</evidence>
<dbReference type="GO" id="GO:0005576">
    <property type="term" value="C:extracellular region"/>
    <property type="evidence" value="ECO:0007669"/>
    <property type="project" value="UniProtKB-SubCell"/>
</dbReference>
<evidence type="ECO:0000256" key="9">
    <source>
        <dbReference type="ARBA" id="ARBA00022703"/>
    </source>
</evidence>
<name>A0A212CFQ4_CEREH</name>
<keyword evidence="11" id="KW-0430">Lectin</keyword>
<comment type="function">
    <text evidence="16">Carbohydrate-binding lectin with a preference for chitin. Has no chitinase activity. May play a role in tissue remodeling and in the capacity of cells to respond to and cope with changes in their environment. Plays a role in T-helper cell type 2 (Th2) inflammatory response and IL-13-induced inflammation, regulating allergen sensitization, inflammatory cell apoptosis, dendritic cell accumulation and M2 macrophage differentiation. Facilitates invasion of pathogenic enteric bacteria into colonic mucosa and lymphoid organs. Mediates activation of AKT1 signaling pathway and subsequent IL8 production in colonic epithelial cells. Regulates antibacterial responses in lung by contributing to macrophage bacterial killing, controlling bacterial dissemination and augmenting host tolerance. Also regulates hyperoxia-induced injury, inflammation and epithelial apoptosis in lung.</text>
</comment>
<dbReference type="GO" id="GO:0006032">
    <property type="term" value="P:chitin catabolic process"/>
    <property type="evidence" value="ECO:0007669"/>
    <property type="project" value="TreeGrafter"/>
</dbReference>
<comment type="caution">
    <text evidence="19">The sequence shown here is derived from an EMBL/GenBank/DDBJ whole genome shotgun (WGS) entry which is preliminary data.</text>
</comment>
<dbReference type="FunFam" id="3.20.20.80:FF:000047">
    <property type="entry name" value="Chitinase-3-like protein 1"/>
    <property type="match status" value="1"/>
</dbReference>
<evidence type="ECO:0000256" key="13">
    <source>
        <dbReference type="ARBA" id="ARBA00023157"/>
    </source>
</evidence>
<reference evidence="19 20" key="1">
    <citation type="journal article" date="2018" name="Mol. Genet. Genomics">
        <title>The red deer Cervus elaphus genome CerEla1.0: sequencing, annotating, genes, and chromosomes.</title>
        <authorList>
            <person name="Bana N.A."/>
            <person name="Nyiri A."/>
            <person name="Nagy J."/>
            <person name="Frank K."/>
            <person name="Nagy T."/>
            <person name="Steger V."/>
            <person name="Schiller M."/>
            <person name="Lakatos P."/>
            <person name="Sugar L."/>
            <person name="Horn P."/>
            <person name="Barta E."/>
            <person name="Orosz L."/>
        </authorList>
    </citation>
    <scope>NUCLEOTIDE SEQUENCE [LARGE SCALE GENOMIC DNA]</scope>
    <source>
        <strain evidence="19">Hungarian</strain>
    </source>
</reference>
<dbReference type="PANTHER" id="PTHR11177">
    <property type="entry name" value="CHITINASE"/>
    <property type="match status" value="1"/>
</dbReference>
<dbReference type="FunFam" id="3.10.50.10:FF:000001">
    <property type="entry name" value="Chitinase 3-like 1"/>
    <property type="match status" value="1"/>
</dbReference>
<dbReference type="CDD" id="cd02872">
    <property type="entry name" value="GH18_chitolectin_chitotriosidase"/>
    <property type="match status" value="1"/>
</dbReference>
<organism evidence="19 20">
    <name type="scientific">Cervus elaphus hippelaphus</name>
    <name type="common">European red deer</name>
    <dbReference type="NCBI Taxonomy" id="46360"/>
    <lineage>
        <taxon>Eukaryota</taxon>
        <taxon>Metazoa</taxon>
        <taxon>Chordata</taxon>
        <taxon>Craniata</taxon>
        <taxon>Vertebrata</taxon>
        <taxon>Euteleostomi</taxon>
        <taxon>Mammalia</taxon>
        <taxon>Eutheria</taxon>
        <taxon>Laurasiatheria</taxon>
        <taxon>Artiodactyla</taxon>
        <taxon>Ruminantia</taxon>
        <taxon>Pecora</taxon>
        <taxon>Cervidae</taxon>
        <taxon>Cervinae</taxon>
        <taxon>Cervus</taxon>
    </lineage>
</organism>
<evidence type="ECO:0000256" key="16">
    <source>
        <dbReference type="ARBA" id="ARBA00059969"/>
    </source>
</evidence>
<evidence type="ECO:0000259" key="18">
    <source>
        <dbReference type="PROSITE" id="PS51910"/>
    </source>
</evidence>
<accession>A0A212CFQ4</accession>
<evidence type="ECO:0000256" key="1">
    <source>
        <dbReference type="ARBA" id="ARBA00004239"/>
    </source>
</evidence>
<dbReference type="Pfam" id="PF00704">
    <property type="entry name" value="Glyco_hydro_18"/>
    <property type="match status" value="2"/>
</dbReference>
<keyword evidence="15" id="KW-0395">Inflammatory response</keyword>
<evidence type="ECO:0000256" key="4">
    <source>
        <dbReference type="ARBA" id="ARBA00009336"/>
    </source>
</evidence>
<dbReference type="GO" id="GO:0005783">
    <property type="term" value="C:endoplasmic reticulum"/>
    <property type="evidence" value="ECO:0007669"/>
    <property type="project" value="UniProtKB-SubCell"/>
</dbReference>
<dbReference type="Gene3D" id="3.10.50.10">
    <property type="match status" value="2"/>
</dbReference>
<keyword evidence="9" id="KW-0053">Apoptosis</keyword>
<feature type="domain" description="GH18" evidence="18">
    <location>
        <begin position="37"/>
        <end position="400"/>
    </location>
</feature>
<comment type="subcellular location">
    <subcellularLocation>
        <location evidence="3">Cytoplasm</location>
        <location evidence="3">Perinuclear region</location>
    </subcellularLocation>
    <subcellularLocation>
        <location evidence="2">Endoplasmic reticulum</location>
    </subcellularLocation>
    <subcellularLocation>
        <location evidence="1">Secreted</location>
        <location evidence="1">Extracellular space</location>
    </subcellularLocation>
</comment>
<comment type="similarity">
    <text evidence="4">Belongs to the glycosyl hydrolase 18 family.</text>
</comment>
<keyword evidence="12" id="KW-0256">Endoplasmic reticulum</keyword>
<dbReference type="SUPFAM" id="SSF54556">
    <property type="entry name" value="Chitinase insertion domain"/>
    <property type="match status" value="2"/>
</dbReference>
<evidence type="ECO:0000256" key="12">
    <source>
        <dbReference type="ARBA" id="ARBA00022824"/>
    </source>
</evidence>
<evidence type="ECO:0000256" key="2">
    <source>
        <dbReference type="ARBA" id="ARBA00004240"/>
    </source>
</evidence>
<dbReference type="SMART" id="SM00636">
    <property type="entry name" value="Glyco_18"/>
    <property type="match status" value="2"/>
</dbReference>
<dbReference type="InterPro" id="IPR011583">
    <property type="entry name" value="Chitinase_II/V-like_cat"/>
</dbReference>
<dbReference type="GO" id="GO:0005975">
    <property type="term" value="P:carbohydrate metabolic process"/>
    <property type="evidence" value="ECO:0007669"/>
    <property type="project" value="InterPro"/>
</dbReference>
<keyword evidence="8" id="KW-0929">Antimicrobial</keyword>
<dbReference type="AlphaFoldDB" id="A0A212CFQ4"/>
<keyword evidence="10" id="KW-0732">Signal</keyword>
<evidence type="ECO:0000256" key="6">
    <source>
        <dbReference type="ARBA" id="ARBA00017545"/>
    </source>
</evidence>
<keyword evidence="20" id="KW-1185">Reference proteome</keyword>
<gene>
    <name evidence="19" type="ORF">Celaphus_00002189</name>
</gene>
<protein>
    <recommendedName>
        <fullName evidence="6">Chitinase-3-like protein 1</fullName>
    </recommendedName>
</protein>
<dbReference type="InterPro" id="IPR050314">
    <property type="entry name" value="Glycosyl_Hydrlase_18"/>
</dbReference>
<dbReference type="GO" id="GO:0048471">
    <property type="term" value="C:perinuclear region of cytoplasm"/>
    <property type="evidence" value="ECO:0007669"/>
    <property type="project" value="UniProtKB-SubCell"/>
</dbReference>
<dbReference type="GO" id="GO:0006915">
    <property type="term" value="P:apoptotic process"/>
    <property type="evidence" value="ECO:0007669"/>
    <property type="project" value="UniProtKB-KW"/>
</dbReference>
<dbReference type="Gene3D" id="3.20.20.80">
    <property type="entry name" value="Glycosidases"/>
    <property type="match status" value="3"/>
</dbReference>
<comment type="subunit">
    <text evidence="5">Monomer.</text>
</comment>
<dbReference type="PANTHER" id="PTHR11177:SF82">
    <property type="entry name" value="CHITINASE-3-LIKE PROTEIN 2"/>
    <property type="match status" value="1"/>
</dbReference>
<evidence type="ECO:0000256" key="17">
    <source>
        <dbReference type="SAM" id="MobiDB-lite"/>
    </source>
</evidence>
<evidence type="ECO:0000313" key="19">
    <source>
        <dbReference type="EMBL" id="OWK04674.1"/>
    </source>
</evidence>
<evidence type="ECO:0000256" key="5">
    <source>
        <dbReference type="ARBA" id="ARBA00011245"/>
    </source>
</evidence>
<dbReference type="InterPro" id="IPR017853">
    <property type="entry name" value="GH"/>
</dbReference>
<evidence type="ECO:0000256" key="15">
    <source>
        <dbReference type="ARBA" id="ARBA00023198"/>
    </source>
</evidence>
<evidence type="ECO:0000256" key="10">
    <source>
        <dbReference type="ARBA" id="ARBA00022729"/>
    </source>
</evidence>
<evidence type="ECO:0000313" key="20">
    <source>
        <dbReference type="Proteomes" id="UP000242450"/>
    </source>
</evidence>
<sequence>MGIPEKLTRDMGVSAMDQKSFWEGLVALLLLQEGSAYKLVCYFTNWSQDRQEPGKFTFESTDPFLCSHLIYSFASISNNKVIIKDKNEAKLYQTINNLKTKNPKLKILLSIGGYLFGSKGFHPMVESSSSTLKFVNSVILFLRNHNFDGLDISWIYPNVKDNTHFTVLIHKLAEAFQQDFVKSTKERLLLTAGVSAGRQMIDNSYQIKELAKDLDFINLLSFDFHGSWEKPLVTGHNSPLRKGQLDRQTSSYYNVEYAVGYWIKKGIPAEKVVMGIPTYGRSFTLASAETAVGAPASGPGAAGPITKSSGFLAYYEICQFLQGAKITRLQDQQVPYAIKGNQWVGYDDVESVETKVQFLKNLNLGGAMIWSIDMDDFTGKFCSQGPYPLVQAVKRSLGSLERSLIFFFGLALLLQLVSAPWMGSARGPWVQGTLVREGTISYFPAIPGTRIVCYFTNWSQYCSEVACYMPESVDPCLCTHITYAFAGMTNYQITTIDNTELKTLISVGGWNFGTQGFSDMVATAENHQTFIQSVIQLLRKNNFDGLGIDWEYPGNCDSPADTKQLLTVLLKEMYEAFEHEVTQSNKPRLLISAAVSAGKGTFETAYQIPEMYMDLINVMTYDLRGSWDGFTGEDSPLFSGPNDKGDYKYFSVYLLSRQPSHRGLDAPSSGPGAARAYTQEAGSLAYFEVCSLLKGATEVWNAPRRSPVPTGESVDWICQPQELHDQVAAEEQVGVAMVWSIGLDDFTGTSCGQGKYPFMHALKSALGVSTPGCRVPPSTVGSSTNTEARKAGSTDDSGFCAKKSGGLYPSPTSKHAFYNCTDAHIPMRRLVGQAWSLTQAALAVTGLKLSPYGWRGWGWERRGSDWDLSEPLSGKFWSSGLLLRQKGSGNGKETLLSPGLLTLQGYTTQANHTCLRTEHDSQLQDSPHTPLPHLESNKKMKIHITAGVGDLIPDISRVAWPLLQGPEEESSSPSQEEFPH</sequence>
<evidence type="ECO:0000256" key="8">
    <source>
        <dbReference type="ARBA" id="ARBA00022529"/>
    </source>
</evidence>
<dbReference type="EMBL" id="MKHE01000020">
    <property type="protein sequence ID" value="OWK04674.1"/>
    <property type="molecule type" value="Genomic_DNA"/>
</dbReference>
<proteinExistence type="inferred from homology"/>
<evidence type="ECO:0000256" key="3">
    <source>
        <dbReference type="ARBA" id="ARBA00004556"/>
    </source>
</evidence>
<feature type="region of interest" description="Disordered" evidence="17">
    <location>
        <begin position="774"/>
        <end position="797"/>
    </location>
</feature>
<dbReference type="OrthoDB" id="76388at2759"/>
<feature type="domain" description="GH18" evidence="18">
    <location>
        <begin position="449"/>
        <end position="769"/>
    </location>
</feature>
<dbReference type="GO" id="GO:0006954">
    <property type="term" value="P:inflammatory response"/>
    <property type="evidence" value="ECO:0007669"/>
    <property type="project" value="UniProtKB-KW"/>
</dbReference>
<dbReference type="GO" id="GO:0008061">
    <property type="term" value="F:chitin binding"/>
    <property type="evidence" value="ECO:0007669"/>
    <property type="project" value="InterPro"/>
</dbReference>
<keyword evidence="7" id="KW-0964">Secreted</keyword>
<dbReference type="PROSITE" id="PS51910">
    <property type="entry name" value="GH18_2"/>
    <property type="match status" value="2"/>
</dbReference>
<keyword evidence="14" id="KW-0325">Glycoprotein</keyword>
<dbReference type="Proteomes" id="UP000242450">
    <property type="component" value="Chromosome 20"/>
</dbReference>
<evidence type="ECO:0000256" key="11">
    <source>
        <dbReference type="ARBA" id="ARBA00022734"/>
    </source>
</evidence>
<dbReference type="InterPro" id="IPR001223">
    <property type="entry name" value="Glyco_hydro18_cat"/>
</dbReference>
<dbReference type="SUPFAM" id="SSF51445">
    <property type="entry name" value="(Trans)glycosidases"/>
    <property type="match status" value="2"/>
</dbReference>
<keyword evidence="13" id="KW-1015">Disulfide bond</keyword>